<feature type="compositionally biased region" description="Polar residues" evidence="1">
    <location>
        <begin position="101"/>
        <end position="127"/>
    </location>
</feature>
<dbReference type="KEGG" id="ksn:43585773"/>
<reference evidence="2" key="2">
    <citation type="submission" date="2024-01" db="EMBL/GenBank/DDBJ databases">
        <title>Comparative genomics of Cryptococcus and Kwoniella reveals pathogenesis evolution and contrasting modes of karyotype evolution via chromosome fusion or intercentromeric recombination.</title>
        <authorList>
            <person name="Coelho M.A."/>
            <person name="David-Palma M."/>
            <person name="Shea T."/>
            <person name="Bowers K."/>
            <person name="McGinley-Smith S."/>
            <person name="Mohammad A.W."/>
            <person name="Gnirke A."/>
            <person name="Yurkov A.M."/>
            <person name="Nowrousian M."/>
            <person name="Sun S."/>
            <person name="Cuomo C.A."/>
            <person name="Heitman J."/>
        </authorList>
    </citation>
    <scope>NUCLEOTIDE SEQUENCE</scope>
    <source>
        <strain evidence="2">CBS 12478</strain>
    </source>
</reference>
<dbReference type="GeneID" id="43585773"/>
<sequence length="175" mass="20128">MTSLFRDFVRKTRLIHKQWKDDPEGINYLEGMTPVREWHELEKPESMRKWVKEFMREKGLTRTSNRGAHSDSDFGLDVSPVPSWATENELALSGHAYRQTIDPSSSTRTKARLRSNSLSGQHDTVTSSEEDRQTVEADDNVIAERRTYQVDGKQMKLVRKIFSTAADDEGQGQVR</sequence>
<dbReference type="Proteomes" id="UP000322225">
    <property type="component" value="Chromosome 6"/>
</dbReference>
<proteinExistence type="predicted"/>
<reference evidence="2" key="1">
    <citation type="submission" date="2017-08" db="EMBL/GenBank/DDBJ databases">
        <authorList>
            <person name="Cuomo C."/>
            <person name="Billmyre B."/>
            <person name="Heitman J."/>
        </authorList>
    </citation>
    <scope>NUCLEOTIDE SEQUENCE</scope>
    <source>
        <strain evidence="2">CBS 12478</strain>
    </source>
</reference>
<organism evidence="2 3">
    <name type="scientific">Kwoniella shandongensis</name>
    <dbReference type="NCBI Taxonomy" id="1734106"/>
    <lineage>
        <taxon>Eukaryota</taxon>
        <taxon>Fungi</taxon>
        <taxon>Dikarya</taxon>
        <taxon>Basidiomycota</taxon>
        <taxon>Agaricomycotina</taxon>
        <taxon>Tremellomycetes</taxon>
        <taxon>Tremellales</taxon>
        <taxon>Cryptococcaceae</taxon>
        <taxon>Kwoniella</taxon>
    </lineage>
</organism>
<name>A0A5M6CAV9_9TREE</name>
<feature type="region of interest" description="Disordered" evidence="1">
    <location>
        <begin position="95"/>
        <end position="138"/>
    </location>
</feature>
<protein>
    <submittedName>
        <fullName evidence="2">Uncharacterized protein</fullName>
    </submittedName>
</protein>
<keyword evidence="3" id="KW-1185">Reference proteome</keyword>
<evidence type="ECO:0000313" key="2">
    <source>
        <dbReference type="EMBL" id="WWD19372.1"/>
    </source>
</evidence>
<evidence type="ECO:0000256" key="1">
    <source>
        <dbReference type="SAM" id="MobiDB-lite"/>
    </source>
</evidence>
<dbReference type="EMBL" id="CP144056">
    <property type="protein sequence ID" value="WWD19372.1"/>
    <property type="molecule type" value="Genomic_DNA"/>
</dbReference>
<accession>A0A5M6CAV9</accession>
<dbReference type="RefSeq" id="XP_031863830.1">
    <property type="nucleotide sequence ID" value="XM_032001667.1"/>
</dbReference>
<gene>
    <name evidence="2" type="ORF">CI109_103832</name>
</gene>
<dbReference type="AlphaFoldDB" id="A0A5M6CAV9"/>
<evidence type="ECO:0000313" key="3">
    <source>
        <dbReference type="Proteomes" id="UP000322225"/>
    </source>
</evidence>